<reference evidence="2" key="1">
    <citation type="submission" date="2015-11" db="EMBL/GenBank/DDBJ databases">
        <title>De novo transcriptome assembly of four potential Pierce s Disease insect vectors from Arizona vineyards.</title>
        <authorList>
            <person name="Tassone E.E."/>
        </authorList>
    </citation>
    <scope>NUCLEOTIDE SEQUENCE</scope>
</reference>
<feature type="compositionally biased region" description="Polar residues" evidence="1">
    <location>
        <begin position="9"/>
        <end position="20"/>
    </location>
</feature>
<feature type="region of interest" description="Disordered" evidence="1">
    <location>
        <begin position="1"/>
        <end position="27"/>
    </location>
</feature>
<protein>
    <submittedName>
        <fullName evidence="2">Uncharacterized protein</fullName>
    </submittedName>
</protein>
<sequence length="111" mass="12067">LDETENPPIYTTRNGNSGNPTYKKPCLSDVRSSALSTITVGDSDHDSMSSCRDSESSPVKKPLFPKGSEDNYFSDGSEYENESENVSSDNVEGIEKPLSQGDMIENDSPPL</sequence>
<gene>
    <name evidence="2" type="ORF">g.8508</name>
</gene>
<evidence type="ECO:0000313" key="2">
    <source>
        <dbReference type="EMBL" id="JAT35388.1"/>
    </source>
</evidence>
<dbReference type="EMBL" id="GEBQ01004589">
    <property type="protein sequence ID" value="JAT35388.1"/>
    <property type="molecule type" value="Transcribed_RNA"/>
</dbReference>
<feature type="compositionally biased region" description="Basic and acidic residues" evidence="1">
    <location>
        <begin position="42"/>
        <end position="55"/>
    </location>
</feature>
<dbReference type="AlphaFoldDB" id="A0A1B6MHG2"/>
<feature type="region of interest" description="Disordered" evidence="1">
    <location>
        <begin position="39"/>
        <end position="111"/>
    </location>
</feature>
<evidence type="ECO:0000256" key="1">
    <source>
        <dbReference type="SAM" id="MobiDB-lite"/>
    </source>
</evidence>
<name>A0A1B6MHG2_9HEMI</name>
<proteinExistence type="predicted"/>
<feature type="non-terminal residue" evidence="2">
    <location>
        <position position="1"/>
    </location>
</feature>
<organism evidence="2">
    <name type="scientific">Graphocephala atropunctata</name>
    <dbReference type="NCBI Taxonomy" id="36148"/>
    <lineage>
        <taxon>Eukaryota</taxon>
        <taxon>Metazoa</taxon>
        <taxon>Ecdysozoa</taxon>
        <taxon>Arthropoda</taxon>
        <taxon>Hexapoda</taxon>
        <taxon>Insecta</taxon>
        <taxon>Pterygota</taxon>
        <taxon>Neoptera</taxon>
        <taxon>Paraneoptera</taxon>
        <taxon>Hemiptera</taxon>
        <taxon>Auchenorrhyncha</taxon>
        <taxon>Membracoidea</taxon>
        <taxon>Cicadellidae</taxon>
        <taxon>Cicadellinae</taxon>
        <taxon>Cicadellini</taxon>
        <taxon>Graphocephala</taxon>
    </lineage>
</organism>
<accession>A0A1B6MHG2</accession>